<comment type="caution">
    <text evidence="1">The sequence shown here is derived from an EMBL/GenBank/DDBJ whole genome shotgun (WGS) entry which is preliminary data.</text>
</comment>
<evidence type="ECO:0000313" key="2">
    <source>
        <dbReference type="Proteomes" id="UP001066276"/>
    </source>
</evidence>
<protein>
    <submittedName>
        <fullName evidence="1">Uncharacterized protein</fullName>
    </submittedName>
</protein>
<gene>
    <name evidence="1" type="ORF">NDU88_006081</name>
</gene>
<dbReference type="Proteomes" id="UP001066276">
    <property type="component" value="Chromosome 12"/>
</dbReference>
<proteinExistence type="predicted"/>
<name>A0AAV7L4H5_PLEWA</name>
<keyword evidence="2" id="KW-1185">Reference proteome</keyword>
<accession>A0AAV7L4H5</accession>
<evidence type="ECO:0000313" key="1">
    <source>
        <dbReference type="EMBL" id="KAJ1085957.1"/>
    </source>
</evidence>
<reference evidence="1" key="1">
    <citation type="journal article" date="2022" name="bioRxiv">
        <title>Sequencing and chromosome-scale assembly of the giantPleurodeles waltlgenome.</title>
        <authorList>
            <person name="Brown T."/>
            <person name="Elewa A."/>
            <person name="Iarovenko S."/>
            <person name="Subramanian E."/>
            <person name="Araus A.J."/>
            <person name="Petzold A."/>
            <person name="Susuki M."/>
            <person name="Suzuki K.-i.T."/>
            <person name="Hayashi T."/>
            <person name="Toyoda A."/>
            <person name="Oliveira C."/>
            <person name="Osipova E."/>
            <person name="Leigh N.D."/>
            <person name="Simon A."/>
            <person name="Yun M.H."/>
        </authorList>
    </citation>
    <scope>NUCLEOTIDE SEQUENCE</scope>
    <source>
        <strain evidence="1">20211129_DDA</strain>
        <tissue evidence="1">Liver</tissue>
    </source>
</reference>
<dbReference type="EMBL" id="JANPWB010000016">
    <property type="protein sequence ID" value="KAJ1085957.1"/>
    <property type="molecule type" value="Genomic_DNA"/>
</dbReference>
<sequence>MKRLAPRVMWSDIDMASTAGSEPCCTVTEMHVPSCAQVRRVTWAHGFMFSMVTVSSTPLSGGTCGMHCGPQGCVFLTRSYFHRWM</sequence>
<dbReference type="AlphaFoldDB" id="A0AAV7L4H5"/>
<organism evidence="1 2">
    <name type="scientific">Pleurodeles waltl</name>
    <name type="common">Iberian ribbed newt</name>
    <dbReference type="NCBI Taxonomy" id="8319"/>
    <lineage>
        <taxon>Eukaryota</taxon>
        <taxon>Metazoa</taxon>
        <taxon>Chordata</taxon>
        <taxon>Craniata</taxon>
        <taxon>Vertebrata</taxon>
        <taxon>Euteleostomi</taxon>
        <taxon>Amphibia</taxon>
        <taxon>Batrachia</taxon>
        <taxon>Caudata</taxon>
        <taxon>Salamandroidea</taxon>
        <taxon>Salamandridae</taxon>
        <taxon>Pleurodelinae</taxon>
        <taxon>Pleurodeles</taxon>
    </lineage>
</organism>